<dbReference type="CDD" id="cd07034">
    <property type="entry name" value="TPP_PYR_PFOR_IOR-alpha_like"/>
    <property type="match status" value="1"/>
</dbReference>
<evidence type="ECO:0000256" key="14">
    <source>
        <dbReference type="PIRNR" id="PIRNR006439"/>
    </source>
</evidence>
<dbReference type="AlphaFoldDB" id="A0A9D1TPJ5"/>
<accession>A0A9D1TPJ5</accession>
<organism evidence="16 17">
    <name type="scientific">Candidatus Desulfovibrio intestinipullorum</name>
    <dbReference type="NCBI Taxonomy" id="2838536"/>
    <lineage>
        <taxon>Bacteria</taxon>
        <taxon>Pseudomonadati</taxon>
        <taxon>Thermodesulfobacteriota</taxon>
        <taxon>Desulfovibrionia</taxon>
        <taxon>Desulfovibrionales</taxon>
        <taxon>Desulfovibrionaceae</taxon>
        <taxon>Desulfovibrio</taxon>
    </lineage>
</organism>
<proteinExistence type="predicted"/>
<dbReference type="CDD" id="cd02008">
    <property type="entry name" value="TPP_IOR_alpha"/>
    <property type="match status" value="1"/>
</dbReference>
<dbReference type="GO" id="GO:0030976">
    <property type="term" value="F:thiamine pyrophosphate binding"/>
    <property type="evidence" value="ECO:0007669"/>
    <property type="project" value="InterPro"/>
</dbReference>
<dbReference type="Gene3D" id="3.40.50.970">
    <property type="match status" value="2"/>
</dbReference>
<evidence type="ECO:0000256" key="2">
    <source>
        <dbReference type="ARBA" id="ARBA00011238"/>
    </source>
</evidence>
<dbReference type="InterPro" id="IPR009014">
    <property type="entry name" value="Transketo_C/PFOR_II"/>
</dbReference>
<keyword evidence="11 14" id="KW-0411">Iron-sulfur</keyword>
<evidence type="ECO:0000256" key="10">
    <source>
        <dbReference type="ARBA" id="ARBA00023004"/>
    </source>
</evidence>
<dbReference type="GO" id="GO:0044281">
    <property type="term" value="P:small molecule metabolic process"/>
    <property type="evidence" value="ECO:0007669"/>
    <property type="project" value="UniProtKB-ARBA"/>
</dbReference>
<dbReference type="PANTHER" id="PTHR43710">
    <property type="entry name" value="2-HYDROXYACYL-COA LYASE"/>
    <property type="match status" value="1"/>
</dbReference>
<dbReference type="Pfam" id="PF02775">
    <property type="entry name" value="TPP_enzyme_C"/>
    <property type="match status" value="1"/>
</dbReference>
<reference evidence="16" key="1">
    <citation type="journal article" date="2021" name="PeerJ">
        <title>Extensive microbial diversity within the chicken gut microbiome revealed by metagenomics and culture.</title>
        <authorList>
            <person name="Gilroy R."/>
            <person name="Ravi A."/>
            <person name="Getino M."/>
            <person name="Pursley I."/>
            <person name="Horton D.L."/>
            <person name="Alikhan N.F."/>
            <person name="Baker D."/>
            <person name="Gharbi K."/>
            <person name="Hall N."/>
            <person name="Watson M."/>
            <person name="Adriaenssens E.M."/>
            <person name="Foster-Nyarko E."/>
            <person name="Jarju S."/>
            <person name="Secka A."/>
            <person name="Antonio M."/>
            <person name="Oren A."/>
            <person name="Chaudhuri R.R."/>
            <person name="La Ragione R."/>
            <person name="Hildebrand F."/>
            <person name="Pallen M.J."/>
        </authorList>
    </citation>
    <scope>NUCLEOTIDE SEQUENCE</scope>
    <source>
        <strain evidence="16">ChiHecec2B26-446</strain>
    </source>
</reference>
<dbReference type="Pfam" id="PF01855">
    <property type="entry name" value="POR_N"/>
    <property type="match status" value="1"/>
</dbReference>
<dbReference type="GO" id="GO:0046872">
    <property type="term" value="F:metal ion binding"/>
    <property type="evidence" value="ECO:0007669"/>
    <property type="project" value="UniProtKB-UniRule"/>
</dbReference>
<dbReference type="InterPro" id="IPR017896">
    <property type="entry name" value="4Fe4S_Fe-S-bd"/>
</dbReference>
<dbReference type="PIRSF" id="PIRSF006439">
    <property type="entry name" value="Indolepyruvate_ferr_oxidored"/>
    <property type="match status" value="1"/>
</dbReference>
<dbReference type="InterPro" id="IPR002880">
    <property type="entry name" value="Pyrv_Fd/Flavodoxin_OxRdtase_N"/>
</dbReference>
<keyword evidence="7 14" id="KW-0479">Metal-binding</keyword>
<dbReference type="Proteomes" id="UP000886752">
    <property type="component" value="Unassembled WGS sequence"/>
</dbReference>
<evidence type="ECO:0000256" key="6">
    <source>
        <dbReference type="ARBA" id="ARBA00022485"/>
    </source>
</evidence>
<evidence type="ECO:0000256" key="11">
    <source>
        <dbReference type="ARBA" id="ARBA00023014"/>
    </source>
</evidence>
<evidence type="ECO:0000256" key="5">
    <source>
        <dbReference type="ARBA" id="ARBA00022448"/>
    </source>
</evidence>
<evidence type="ECO:0000313" key="16">
    <source>
        <dbReference type="EMBL" id="HIW00755.1"/>
    </source>
</evidence>
<comment type="subunit">
    <text evidence="2">Heterodimer of the IorA and IorB subunits.</text>
</comment>
<dbReference type="GO" id="GO:0043805">
    <property type="term" value="F:indolepyruvate ferredoxin oxidoreductase activity"/>
    <property type="evidence" value="ECO:0007669"/>
    <property type="project" value="UniProtKB-UniRule"/>
</dbReference>
<evidence type="ECO:0000256" key="9">
    <source>
        <dbReference type="ARBA" id="ARBA00023002"/>
    </source>
</evidence>
<keyword evidence="5 14" id="KW-0813">Transport</keyword>
<dbReference type="SUPFAM" id="SSF54862">
    <property type="entry name" value="4Fe-4S ferredoxins"/>
    <property type="match status" value="1"/>
</dbReference>
<keyword evidence="9 14" id="KW-0560">Oxidoreductase</keyword>
<dbReference type="EMBL" id="DXHV01000060">
    <property type="protein sequence ID" value="HIW00755.1"/>
    <property type="molecule type" value="Genomic_DNA"/>
</dbReference>
<dbReference type="GO" id="GO:0051539">
    <property type="term" value="F:4 iron, 4 sulfur cluster binding"/>
    <property type="evidence" value="ECO:0007669"/>
    <property type="project" value="UniProtKB-UniRule"/>
</dbReference>
<evidence type="ECO:0000256" key="13">
    <source>
        <dbReference type="ARBA" id="ARBA00048332"/>
    </source>
</evidence>
<feature type="domain" description="4Fe-4S ferredoxin-type" evidence="15">
    <location>
        <begin position="588"/>
        <end position="617"/>
    </location>
</feature>
<keyword evidence="6 14" id="KW-0004">4Fe-4S</keyword>
<evidence type="ECO:0000256" key="8">
    <source>
        <dbReference type="ARBA" id="ARBA00022982"/>
    </source>
</evidence>
<evidence type="ECO:0000256" key="12">
    <source>
        <dbReference type="ARBA" id="ARBA00030514"/>
    </source>
</evidence>
<dbReference type="InterPro" id="IPR011766">
    <property type="entry name" value="TPP_enzyme_TPP-bd"/>
</dbReference>
<sequence length="617" mass="66574">MSNPLLEGKADECHLLLGNEAIVRGALEAGVHIVTCYPGTPSSEVPDTFRRIGGTGRQYLMQYSVNEKVAMEVACGASLAGAKALVTMKHVGLNVAADPLFTATYTGLPGGLVILSADDPGFHSSQNEQDNRNYARAASLPCFEPCSAQEAKDMTKEAFRVARLLQQPVLLRTTTRVNHMRGAVRFGALPEEKDPLVAFERNPMRFVPVPAVARLRHMALEENMAKAKALAEESFFTKEHVPASAPKAGIIVSGVSRNYVSDALLTGQWEDRVRVLELGMTWPLPEQRIVSFLNSCDKVLIVEENDPLLEKDVRAMAQKTGCTTAISGKGGVLTIQGEYSTPLLMQAIADFLGEPLEKSQVQAPAQLPKRPPNLCAGCSHRAVYYAARQIFGDEAVYSSDIGCYTLGMLPPLRCADFLFCMGSSISAGSGFAMLAKRQVVGFIGDSTFFHSGMTGLANALFNRMDIIVVVLDNGTTAMTGHQPNPGMLQDQLGELCQHLDIEAIVRGIGVTQVKKVAAFNLKAVERALKEFKDMQGVRVLIAEEPCALYARRSLHKGGSRVAVVVDQGEATKRCIDSFACPAFCRKDGAYAVDPTLCTGCGLCLQVAPTGFKLVKRA</sequence>
<keyword evidence="10 14" id="KW-0408">Iron</keyword>
<dbReference type="NCBIfam" id="TIGR03336">
    <property type="entry name" value="IOR_alpha"/>
    <property type="match status" value="1"/>
</dbReference>
<dbReference type="SUPFAM" id="SSF52518">
    <property type="entry name" value="Thiamin diphosphate-binding fold (THDP-binding)"/>
    <property type="match status" value="2"/>
</dbReference>
<comment type="function">
    <text evidence="1 14">Catalyzes the ferredoxin-dependent oxidative decarboxylation of arylpyruvates.</text>
</comment>
<dbReference type="EC" id="1.2.7.8" evidence="3 14"/>
<protein>
    <recommendedName>
        <fullName evidence="4 14">Indolepyruvate oxidoreductase subunit IorA</fullName>
        <shortName evidence="14">IOR</shortName>
        <ecNumber evidence="3 14">1.2.7.8</ecNumber>
    </recommendedName>
    <alternativeName>
        <fullName evidence="12 14">Indolepyruvate ferredoxin oxidoreductase subunit alpha</fullName>
    </alternativeName>
</protein>
<gene>
    <name evidence="16" type="primary">iorA</name>
    <name evidence="16" type="ORF">H9894_06140</name>
</gene>
<reference evidence="16" key="2">
    <citation type="submission" date="2021-04" db="EMBL/GenBank/DDBJ databases">
        <authorList>
            <person name="Gilroy R."/>
        </authorList>
    </citation>
    <scope>NUCLEOTIDE SEQUENCE</scope>
    <source>
        <strain evidence="16">ChiHecec2B26-446</strain>
    </source>
</reference>
<dbReference type="PANTHER" id="PTHR43710:SF7">
    <property type="entry name" value="INDOLEPYRUVATE OXIDOREDUCTASE SUBUNIT IORA"/>
    <property type="match status" value="1"/>
</dbReference>
<dbReference type="FunFam" id="3.40.50.970:FF:000039">
    <property type="entry name" value="Indolepyruvate oxidoreductase subunit IorA"/>
    <property type="match status" value="1"/>
</dbReference>
<dbReference type="InterPro" id="IPR017721">
    <property type="entry name" value="IorA"/>
</dbReference>
<dbReference type="InterPro" id="IPR045025">
    <property type="entry name" value="HACL1-like"/>
</dbReference>
<comment type="caution">
    <text evidence="16">The sequence shown here is derived from an EMBL/GenBank/DDBJ whole genome shotgun (WGS) entry which is preliminary data.</text>
</comment>
<dbReference type="InterPro" id="IPR029061">
    <property type="entry name" value="THDP-binding"/>
</dbReference>
<evidence type="ECO:0000259" key="15">
    <source>
        <dbReference type="PROSITE" id="PS51379"/>
    </source>
</evidence>
<evidence type="ECO:0000256" key="7">
    <source>
        <dbReference type="ARBA" id="ARBA00022723"/>
    </source>
</evidence>
<evidence type="ECO:0000313" key="17">
    <source>
        <dbReference type="Proteomes" id="UP000886752"/>
    </source>
</evidence>
<dbReference type="PROSITE" id="PS51379">
    <property type="entry name" value="4FE4S_FER_2"/>
    <property type="match status" value="1"/>
</dbReference>
<dbReference type="SUPFAM" id="SSF52922">
    <property type="entry name" value="TK C-terminal domain-like"/>
    <property type="match status" value="1"/>
</dbReference>
<comment type="cofactor">
    <cofactor evidence="14">
        <name>[4Fe-4S] cluster</name>
        <dbReference type="ChEBI" id="CHEBI:49883"/>
    </cofactor>
    <text evidence="14">Binds 2 [4Fe-4S] clusters. In this family the first cluster has a non-standard and varying [4Fe-4S] binding motif CX(2)CX(2)CX(4-5)CP.</text>
</comment>
<evidence type="ECO:0000256" key="1">
    <source>
        <dbReference type="ARBA" id="ARBA00002995"/>
    </source>
</evidence>
<keyword evidence="8 14" id="KW-0249">Electron transport</keyword>
<comment type="catalytic activity">
    <reaction evidence="13 14">
        <text>indole-3-pyruvate + 2 oxidized [2Fe-2S]-[ferredoxin] + CoA = (indol-3-yl)acetyl-CoA + 2 reduced [2Fe-2S]-[ferredoxin] + CO2 + H(+)</text>
        <dbReference type="Rhea" id="RHEA:12645"/>
        <dbReference type="Rhea" id="RHEA-COMP:10000"/>
        <dbReference type="Rhea" id="RHEA-COMP:10001"/>
        <dbReference type="ChEBI" id="CHEBI:15378"/>
        <dbReference type="ChEBI" id="CHEBI:16526"/>
        <dbReference type="ChEBI" id="CHEBI:17640"/>
        <dbReference type="ChEBI" id="CHEBI:33737"/>
        <dbReference type="ChEBI" id="CHEBI:33738"/>
        <dbReference type="ChEBI" id="CHEBI:57271"/>
        <dbReference type="ChEBI" id="CHEBI:57287"/>
        <dbReference type="EC" id="1.2.7.8"/>
    </reaction>
</comment>
<name>A0A9D1TPJ5_9BACT</name>
<evidence type="ECO:0000256" key="4">
    <source>
        <dbReference type="ARBA" id="ARBA00017710"/>
    </source>
</evidence>
<evidence type="ECO:0000256" key="3">
    <source>
        <dbReference type="ARBA" id="ARBA00012812"/>
    </source>
</evidence>